<dbReference type="OrthoDB" id="7187914at2"/>
<dbReference type="RefSeq" id="WP_101718783.1">
    <property type="nucleotide sequence ID" value="NZ_PJRS01000028.1"/>
</dbReference>
<gene>
    <name evidence="1" type="ORF">SGCZBJ_14905</name>
</gene>
<sequence>MFERNLGPQRIRPRRHAGEVRVEGRRPPPWPLRLLFAAAVVSPLASSWYRAEHKAGVEAQAEEAVRWGLDGDPCPVISAVDFTAASRRAPMTTEFDDARLSRRIGHAQCSRHVYRLDGRKREAQVCDFTGPGALAVETPKALAYWAPPAAARVAIFDGQPRCVQRAVFRMGD</sequence>
<keyword evidence="2" id="KW-1185">Reference proteome</keyword>
<dbReference type="Proteomes" id="UP000234479">
    <property type="component" value="Unassembled WGS sequence"/>
</dbReference>
<proteinExistence type="predicted"/>
<dbReference type="AlphaFoldDB" id="A0A2N5DCT5"/>
<dbReference type="EMBL" id="PJRS01000028">
    <property type="protein sequence ID" value="PLR23874.1"/>
    <property type="molecule type" value="Genomic_DNA"/>
</dbReference>
<comment type="caution">
    <text evidence="1">The sequence shown here is derived from an EMBL/GenBank/DDBJ whole genome shotgun (WGS) entry which is preliminary data.</text>
</comment>
<evidence type="ECO:0000313" key="2">
    <source>
        <dbReference type="Proteomes" id="UP000234479"/>
    </source>
</evidence>
<reference evidence="1 2" key="1">
    <citation type="submission" date="2017-12" db="EMBL/GenBank/DDBJ databases">
        <title>The genome sequence of Caulobacter sp. 410.</title>
        <authorList>
            <person name="Gao J."/>
            <person name="Mao X."/>
            <person name="Sun J."/>
        </authorList>
    </citation>
    <scope>NUCLEOTIDE SEQUENCE [LARGE SCALE GENOMIC DNA]</scope>
    <source>
        <strain evidence="1 2">410</strain>
    </source>
</reference>
<organism evidence="1 2">
    <name type="scientific">Caulobacter zeae</name>
    <dbReference type="NCBI Taxonomy" id="2055137"/>
    <lineage>
        <taxon>Bacteria</taxon>
        <taxon>Pseudomonadati</taxon>
        <taxon>Pseudomonadota</taxon>
        <taxon>Alphaproteobacteria</taxon>
        <taxon>Caulobacterales</taxon>
        <taxon>Caulobacteraceae</taxon>
        <taxon>Caulobacter</taxon>
    </lineage>
</organism>
<evidence type="ECO:0000313" key="1">
    <source>
        <dbReference type="EMBL" id="PLR23874.1"/>
    </source>
</evidence>
<protein>
    <submittedName>
        <fullName evidence="1">Uncharacterized protein</fullName>
    </submittedName>
</protein>
<accession>A0A2N5DCT5</accession>
<name>A0A2N5DCT5_9CAUL</name>